<comment type="caution">
    <text evidence="1">The sequence shown here is derived from an EMBL/GenBank/DDBJ whole genome shotgun (WGS) entry which is preliminary data.</text>
</comment>
<gene>
    <name evidence="1" type="ORF">PAPYR_1760</name>
</gene>
<proteinExistence type="predicted"/>
<protein>
    <submittedName>
        <fullName evidence="1">Uncharacterized protein</fullName>
    </submittedName>
</protein>
<name>A0ABQ8USZ1_9EUKA</name>
<dbReference type="EMBL" id="JAPMOS010000006">
    <property type="protein sequence ID" value="KAJ4461647.1"/>
    <property type="molecule type" value="Genomic_DNA"/>
</dbReference>
<keyword evidence="2" id="KW-1185">Reference proteome</keyword>
<evidence type="ECO:0000313" key="1">
    <source>
        <dbReference type="EMBL" id="KAJ4461647.1"/>
    </source>
</evidence>
<reference evidence="1" key="1">
    <citation type="journal article" date="2022" name="bioRxiv">
        <title>Genomics of Preaxostyla Flagellates Illuminates Evolutionary Transitions and the Path Towards Mitochondrial Loss.</title>
        <authorList>
            <person name="Novak L.V.F."/>
            <person name="Treitli S.C."/>
            <person name="Pyrih J."/>
            <person name="Halakuc P."/>
            <person name="Pipaliya S.V."/>
            <person name="Vacek V."/>
            <person name="Brzon O."/>
            <person name="Soukal P."/>
            <person name="Eme L."/>
            <person name="Dacks J.B."/>
            <person name="Karnkowska A."/>
            <person name="Elias M."/>
            <person name="Hampl V."/>
        </authorList>
    </citation>
    <scope>NUCLEOTIDE SEQUENCE</scope>
    <source>
        <strain evidence="1">RCP-MX</strain>
    </source>
</reference>
<dbReference type="Proteomes" id="UP001141327">
    <property type="component" value="Unassembled WGS sequence"/>
</dbReference>
<evidence type="ECO:0000313" key="2">
    <source>
        <dbReference type="Proteomes" id="UP001141327"/>
    </source>
</evidence>
<accession>A0ABQ8USZ1</accession>
<sequence>MNSLSVESCLNVYESFPDCKNATTPYVVWLTNAYFGDDVGHLFQMDTYGTFVPVEGHPWGQLRPAGSVWAGPAEAWWTNTTSDPAALDGPEGAGTWFLSSNKFYTYMGIRFSQEYLVHSVPSADPHHLVGKIALERVYELEPCVPMSCLNNSFAHRMTDELALEAFTDDPPANASDPLPFLSARTQAIGRIVHMYRTPEFLSLYYASKQTGDFFSMVNCWNPSAKDLSGCTAVSNLHFVAQIRHERIFHDRHLHYYNLDQTGAIVGAMEYTTSGADDYDTFTRPWWRQRVGWSSVYIFDQIHMQSYSHETGTVIVGADRDTEESCTLSQECQATSFARHTVDGIAGAHLGALMPTAGSLFGLRTVTSLGELLAAFPRLKAQMAANQNGYESEIFLGFDNDVFVGVENCISSHAASVNPFCLYMRANYSAFYNFGAWLPMEAPSESRGDIYVRCLQWGARTLVVGSVRSYAEPCTQDERCLASSYARWVVDDLMLQQAQLRPQDSPERYRLDTPSRLFAPLATSLELFQTPYSVMLLVGQRSTGDYFAVRYCLGVVNHFDLACFVARTAYMGIARAGYLGDSRLHYFALATNGTVERELSQADFASAIESITNPEEGTAASLFKRSAIAGKDAASFFDSTYDLAGRAWFQARRGWTPPMDEYYMGSSQGQVQAYVNSTDDDALVMGAIRYDLEPCSTSEMRASSWAVTAMDDLQLALTRWPHPEPLARITGWPTVQALLKTIMGCMLANQNGYAINLYYTSNLTMDSYMVHSCLLPGFGETPQCISSRSRGYNYLGRMVFMLDDAGQAVSAGEGPGEGGIPDPLDGEVAPFDPTVRPWYNQTDGWGTVYPFESGSAGETLVRWVPQGLLCADRVLSEEDAALSCLRTSYAESVVNTLVAEGAPLNGSDYNTIFTTLMSVLTRNDNGYVVNFYVGQKDTCTFVGIKNCYHAMYSGSGTCLRASTHWVGEVVDPARFGNTLVHSFSLLPSGRAIGSYFAVGEEYHTCSRYWFTQRIGWSVPEEVSDLTGMTTAQTYIANHPHAIVAADRTPDEPCSTNCRTNSYAIPTVDAMAAAANQTDLLTRAVNASSLAEIGPIYRTLMAIAQDTQNGYMFCTYVATERTVYLLQSCLVDTFTSESGRLSPSSQFCTLLRQRHGLAANYLAFIRNEAAFGPDGRLRVFPVDDAGRILLTARPMPRFGWVSHVPLCQQAHLTCIPSSDVQGTTRFGSVISSVVGPYALPQDNDGVMGPLGVDSVPYNITGRYYWGITAPGRSWSTPRDFFLGGRGESLVYVWPPVDPAPGAPLLPARLCADRLMVESCVSQECLHNSEAMAVTGWLNSTVTPALFAQVTPLLPLMVSAIRHADTENRCPSVLVADRDNFVDILNCRHIVYRASATCAKAGGIHFVAQIASTRLFGDARLRTFRLSPTGTLVDGLGSPFETTDAFNATVRPWYIQKRGWTMTYEFAGFEGVGQGRAYVMTRDDGIVVGSDRTDDEPCRTQPPAKPLFSFPFPTIPAEPSSVTLSKSWVIDAVATVAGEAPSIVPPQGFDSEAAGLSYVSSLLTVMLAQQNGFVTNLFTGLEDGQLYLVQSCLGLYSTSPRCVKALGQSLNYIGIMVNLKVFGDLSPRVYMLADNGGAVAPTDGSGAGPSKRTSPWWTVTLGTTSGKQAGWTAAYDFADNARGMTYVSRATLTATSKAAPIGCRVGADRLLSESPIGLQCLRNSYASSAIDSISQQLARMGSATPGDEFFATMVSYLRPYATQEAVNLKVAFPNGDYYAIINCQHAVLGQTFAGCPAATGQWVGHKRVASTFRDGRLHYFNLDTTGKMTGPATPPESPDDFDLQAELWHRQRIGWTCIQEARPPTAQNATGGGEYQSYVADQGWVMLAADRSMAEPCQPSLLCHESSWANRAVAGLAGERLTPFWNATTEAEMLAPLQLIMKHVQLNQNGYMLNLFVGFDNNMFWMIQFCLSFAFYDVESCEKVTKLGYNYLASVVNMPLWGSSARVQCPSADDDSGSTDLALQRHILAHYALFDNGSVVTNTPVAVLPRFVVDERDWYLQPADGWSSVREFFAGGRGERNTKQIS</sequence>
<organism evidence="1 2">
    <name type="scientific">Paratrimastix pyriformis</name>
    <dbReference type="NCBI Taxonomy" id="342808"/>
    <lineage>
        <taxon>Eukaryota</taxon>
        <taxon>Metamonada</taxon>
        <taxon>Preaxostyla</taxon>
        <taxon>Paratrimastigidae</taxon>
        <taxon>Paratrimastix</taxon>
    </lineage>
</organism>